<evidence type="ECO:0000313" key="2">
    <source>
        <dbReference type="Proteomes" id="UP000198211"/>
    </source>
</evidence>
<dbReference type="Proteomes" id="UP000198211">
    <property type="component" value="Unassembled WGS sequence"/>
</dbReference>
<dbReference type="EMBL" id="NBNE01003610">
    <property type="protein sequence ID" value="OWZ07256.1"/>
    <property type="molecule type" value="Genomic_DNA"/>
</dbReference>
<comment type="caution">
    <text evidence="1">The sequence shown here is derived from an EMBL/GenBank/DDBJ whole genome shotgun (WGS) entry which is preliminary data.</text>
</comment>
<sequence>MTGDVNGAFRNIPVSAYHVGRFAGTIPELRIFVIDLCCPFGWKIHRLPIGQQVLQLIIFMPIPLRNGRYNQFLPVKTSTLKRDDHISTEPDIGSCLTEADIVYAVPCTCHEKKFSGWFTRGRALGLDWDLEALTGSMPASNVLKALHRISD</sequence>
<reference evidence="2" key="1">
    <citation type="submission" date="2017-03" db="EMBL/GenBank/DDBJ databases">
        <title>Phytopthora megakarya and P. palmivora, two closely related causual agents of cacao black pod achieved similar genome size and gene model numbers by different mechanisms.</title>
        <authorList>
            <person name="Ali S."/>
            <person name="Shao J."/>
            <person name="Larry D.J."/>
            <person name="Kronmiller B."/>
            <person name="Shen D."/>
            <person name="Strem M.D."/>
            <person name="Melnick R.L."/>
            <person name="Guiltinan M.J."/>
            <person name="Tyler B.M."/>
            <person name="Meinhardt L.W."/>
            <person name="Bailey B.A."/>
        </authorList>
    </citation>
    <scope>NUCLEOTIDE SEQUENCE [LARGE SCALE GENOMIC DNA]</scope>
    <source>
        <strain evidence="2">zdho120</strain>
    </source>
</reference>
<evidence type="ECO:0000313" key="1">
    <source>
        <dbReference type="EMBL" id="OWZ07256.1"/>
    </source>
</evidence>
<organism evidence="1 2">
    <name type="scientific">Phytophthora megakarya</name>
    <dbReference type="NCBI Taxonomy" id="4795"/>
    <lineage>
        <taxon>Eukaryota</taxon>
        <taxon>Sar</taxon>
        <taxon>Stramenopiles</taxon>
        <taxon>Oomycota</taxon>
        <taxon>Peronosporomycetes</taxon>
        <taxon>Peronosporales</taxon>
        <taxon>Peronosporaceae</taxon>
        <taxon>Phytophthora</taxon>
    </lineage>
</organism>
<gene>
    <name evidence="1" type="ORF">PHMEG_00020372</name>
</gene>
<proteinExistence type="predicted"/>
<keyword evidence="2" id="KW-1185">Reference proteome</keyword>
<name>A0A225VP29_9STRA</name>
<accession>A0A225VP29</accession>
<dbReference type="AlphaFoldDB" id="A0A225VP29"/>
<protein>
    <submittedName>
        <fullName evidence="1">Uncharacterized protein</fullName>
    </submittedName>
</protein>
<dbReference type="OrthoDB" id="125279at2759"/>